<keyword evidence="1" id="KW-1133">Transmembrane helix</keyword>
<evidence type="ECO:0000313" key="2">
    <source>
        <dbReference type="EMBL" id="THD76674.1"/>
    </source>
</evidence>
<gene>
    <name evidence="2" type="ORF">E7681_02195</name>
</gene>
<dbReference type="Proteomes" id="UP000306113">
    <property type="component" value="Unassembled WGS sequence"/>
</dbReference>
<dbReference type="OrthoDB" id="7849442at2"/>
<protein>
    <submittedName>
        <fullName evidence="2">Uncharacterized protein</fullName>
    </submittedName>
</protein>
<dbReference type="EMBL" id="SSMD01000001">
    <property type="protein sequence ID" value="THD76674.1"/>
    <property type="molecule type" value="Genomic_DNA"/>
</dbReference>
<evidence type="ECO:0000313" key="3">
    <source>
        <dbReference type="Proteomes" id="UP000306113"/>
    </source>
</evidence>
<feature type="transmembrane region" description="Helical" evidence="1">
    <location>
        <begin position="76"/>
        <end position="92"/>
    </location>
</feature>
<keyword evidence="1" id="KW-0472">Membrane</keyword>
<keyword evidence="1" id="KW-0812">Transmembrane</keyword>
<dbReference type="AlphaFoldDB" id="A0A4S3MG06"/>
<keyword evidence="3" id="KW-1185">Reference proteome</keyword>
<dbReference type="RefSeq" id="WP_136337618.1">
    <property type="nucleotide sequence ID" value="NZ_SSMD01000001.1"/>
</dbReference>
<reference evidence="2 3" key="1">
    <citation type="submission" date="2019-04" db="EMBL/GenBank/DDBJ databases">
        <title>Draft genome sequence of Youngimonas vesicularis.</title>
        <authorList>
            <person name="Hameed A."/>
        </authorList>
    </citation>
    <scope>NUCLEOTIDE SEQUENCE [LARGE SCALE GENOMIC DNA]</scope>
    <source>
        <strain evidence="2 3">CC-AMW-E</strain>
    </source>
</reference>
<evidence type="ECO:0000256" key="1">
    <source>
        <dbReference type="SAM" id="Phobius"/>
    </source>
</evidence>
<feature type="transmembrane region" description="Helical" evidence="1">
    <location>
        <begin position="148"/>
        <end position="171"/>
    </location>
</feature>
<sequence>MIMLLYAFAYFLVGKVVYPTQLLLMPDVAPYASLCFLPHGIRTIATWYYKRAAIIPLFIASAAVGYYYQYPAPLEIQLGLALWSASAAYLAFKLMDQVGLYSFFDPNQPISRPYVPIFIGGFIASILNMLGLLAVSQSIMFSDVAVPATLALATGDFLGLVMTFVLLSLWFRVERRFIWLTNRR</sequence>
<accession>A0A4S3MG06</accession>
<comment type="caution">
    <text evidence="2">The sequence shown here is derived from an EMBL/GenBank/DDBJ whole genome shotgun (WGS) entry which is preliminary data.</text>
</comment>
<organism evidence="2 3">
    <name type="scientific">Thalassobius vesicularis</name>
    <dbReference type="NCBI Taxonomy" id="1294297"/>
    <lineage>
        <taxon>Bacteria</taxon>
        <taxon>Pseudomonadati</taxon>
        <taxon>Pseudomonadota</taxon>
        <taxon>Alphaproteobacteria</taxon>
        <taxon>Rhodobacterales</taxon>
        <taxon>Roseobacteraceae</taxon>
        <taxon>Thalassovita</taxon>
    </lineage>
</organism>
<feature type="transmembrane region" description="Helical" evidence="1">
    <location>
        <begin position="113"/>
        <end position="136"/>
    </location>
</feature>
<feature type="transmembrane region" description="Helical" evidence="1">
    <location>
        <begin position="52"/>
        <end position="70"/>
    </location>
</feature>
<name>A0A4S3MG06_9RHOB</name>
<proteinExistence type="predicted"/>